<feature type="compositionally biased region" description="Basic and acidic residues" evidence="1">
    <location>
        <begin position="95"/>
        <end position="109"/>
    </location>
</feature>
<gene>
    <name evidence="2" type="ORF">Tci_017056</name>
</gene>
<protein>
    <submittedName>
        <fullName evidence="2">Uncharacterized protein</fullName>
    </submittedName>
</protein>
<evidence type="ECO:0000313" key="2">
    <source>
        <dbReference type="EMBL" id="GEU45078.1"/>
    </source>
</evidence>
<feature type="region of interest" description="Disordered" evidence="1">
    <location>
        <begin position="1"/>
        <end position="26"/>
    </location>
</feature>
<proteinExistence type="predicted"/>
<name>A0A6L2K6R9_TANCI</name>
<dbReference type="EMBL" id="BKCJ010001934">
    <property type="protein sequence ID" value="GEU45078.1"/>
    <property type="molecule type" value="Genomic_DNA"/>
</dbReference>
<accession>A0A6L2K6R9</accession>
<feature type="compositionally biased region" description="Polar residues" evidence="1">
    <location>
        <begin position="1"/>
        <end position="10"/>
    </location>
</feature>
<dbReference type="AlphaFoldDB" id="A0A6L2K6R9"/>
<comment type="caution">
    <text evidence="2">The sequence shown here is derived from an EMBL/GenBank/DDBJ whole genome shotgun (WGS) entry which is preliminary data.</text>
</comment>
<sequence length="154" mass="17322">MRDTIAQTRVESSDNEEILGEDASKQGRRIDDIDVDEDITLVCVQDDAKIFDVDDLGGQTLKALKTSKPKEKGIVLQEPSESTTTTTTTFSLKQSQDKGKGKMVEEPVNPKRKKQIRLDEEASLRLQAQFDEKEILARERAQKEQESNIALTKT</sequence>
<organism evidence="2">
    <name type="scientific">Tanacetum cinerariifolium</name>
    <name type="common">Dalmatian daisy</name>
    <name type="synonym">Chrysanthemum cinerariifolium</name>
    <dbReference type="NCBI Taxonomy" id="118510"/>
    <lineage>
        <taxon>Eukaryota</taxon>
        <taxon>Viridiplantae</taxon>
        <taxon>Streptophyta</taxon>
        <taxon>Embryophyta</taxon>
        <taxon>Tracheophyta</taxon>
        <taxon>Spermatophyta</taxon>
        <taxon>Magnoliopsida</taxon>
        <taxon>eudicotyledons</taxon>
        <taxon>Gunneridae</taxon>
        <taxon>Pentapetalae</taxon>
        <taxon>asterids</taxon>
        <taxon>campanulids</taxon>
        <taxon>Asterales</taxon>
        <taxon>Asteraceae</taxon>
        <taxon>Asteroideae</taxon>
        <taxon>Anthemideae</taxon>
        <taxon>Anthemidinae</taxon>
        <taxon>Tanacetum</taxon>
    </lineage>
</organism>
<feature type="region of interest" description="Disordered" evidence="1">
    <location>
        <begin position="72"/>
        <end position="115"/>
    </location>
</feature>
<evidence type="ECO:0000256" key="1">
    <source>
        <dbReference type="SAM" id="MobiDB-lite"/>
    </source>
</evidence>
<reference evidence="2" key="1">
    <citation type="journal article" date="2019" name="Sci. Rep.">
        <title>Draft genome of Tanacetum cinerariifolium, the natural source of mosquito coil.</title>
        <authorList>
            <person name="Yamashiro T."/>
            <person name="Shiraishi A."/>
            <person name="Satake H."/>
            <person name="Nakayama K."/>
        </authorList>
    </citation>
    <scope>NUCLEOTIDE SEQUENCE</scope>
</reference>